<evidence type="ECO:0000313" key="2">
    <source>
        <dbReference type="Proteomes" id="UP001230986"/>
    </source>
</evidence>
<protein>
    <submittedName>
        <fullName evidence="1">Tetratricopeptide repeat protein</fullName>
    </submittedName>
</protein>
<sequence>MAFMLDCPAQESAPAPDPVTALWQEAHGQFASGSFKDAAKGFEQFVSRIPQDDPRLPEALYLQGSALTRDKGMAFASALRVWETLPRRFPSSEWSARALGDIITHYDANNDPQSERFRRQLLEQFPSSPVTVSIITAQAEKLFTAKKYPAAAYLSVESSLDESGRRNLLLARTLAEAGSNPRKLLEAGDMLFLSGGDEQKDILQAARDIYLEALKGQNQLSKDELARLKTRLGWAYYQGTPEWKDIDKAETLWREVITQNPKDNEWAIESRWYLVQLHAGPKQMKDDASWKKAVQYADDIIKNAPAGTIKHEQSMFAKAWLCWAHSSWADALSAFNEFIRLYPEKRENPFVKSYIAECKEKISSPTQ</sequence>
<dbReference type="EMBL" id="JASVEJ010000021">
    <property type="protein sequence ID" value="MDL5056949.1"/>
    <property type="molecule type" value="Genomic_DNA"/>
</dbReference>
<dbReference type="InterPro" id="IPR019734">
    <property type="entry name" value="TPR_rpt"/>
</dbReference>
<comment type="caution">
    <text evidence="1">The sequence shown here is derived from an EMBL/GenBank/DDBJ whole genome shotgun (WGS) entry which is preliminary data.</text>
</comment>
<dbReference type="Proteomes" id="UP001230986">
    <property type="component" value="Unassembled WGS sequence"/>
</dbReference>
<organism evidence="1 2">
    <name type="scientific">Geitlerinema calcuttense NRMC-F 0142</name>
    <dbReference type="NCBI Taxonomy" id="2922238"/>
    <lineage>
        <taxon>Bacteria</taxon>
        <taxon>Bacillati</taxon>
        <taxon>Cyanobacteriota</taxon>
        <taxon>Cyanophyceae</taxon>
        <taxon>Geitlerinematales</taxon>
        <taxon>Geitlerinemataceae</taxon>
        <taxon>Geitlerinema</taxon>
    </lineage>
</organism>
<evidence type="ECO:0000313" key="1">
    <source>
        <dbReference type="EMBL" id="MDL5056949.1"/>
    </source>
</evidence>
<dbReference type="InterPro" id="IPR011990">
    <property type="entry name" value="TPR-like_helical_dom_sf"/>
</dbReference>
<dbReference type="Pfam" id="PF13174">
    <property type="entry name" value="TPR_6"/>
    <property type="match status" value="1"/>
</dbReference>
<keyword evidence="2" id="KW-1185">Reference proteome</keyword>
<dbReference type="Gene3D" id="1.25.40.10">
    <property type="entry name" value="Tetratricopeptide repeat domain"/>
    <property type="match status" value="2"/>
</dbReference>
<proteinExistence type="predicted"/>
<dbReference type="SUPFAM" id="SSF48452">
    <property type="entry name" value="TPR-like"/>
    <property type="match status" value="1"/>
</dbReference>
<gene>
    <name evidence="1" type="ORF">QQ055_05645</name>
</gene>
<accession>A0ABT7LY59</accession>
<reference evidence="1 2" key="1">
    <citation type="submission" date="2023-06" db="EMBL/GenBank/DDBJ databases">
        <title>Whole genome sequence of Oscillatoria calcuttensis NRMC-F 0142.</title>
        <authorList>
            <person name="Shakena Fathima T."/>
            <person name="Muralitharan G."/>
            <person name="Thajuddin N."/>
        </authorList>
    </citation>
    <scope>NUCLEOTIDE SEQUENCE [LARGE SCALE GENOMIC DNA]</scope>
    <source>
        <strain evidence="1 2">NRMC-F 0142</strain>
    </source>
</reference>
<name>A0ABT7LY59_9CYAN</name>